<comment type="caution">
    <text evidence="6">The sequence shown here is derived from an EMBL/GenBank/DDBJ whole genome shotgun (WGS) entry which is preliminary data.</text>
</comment>
<evidence type="ECO:0000313" key="6">
    <source>
        <dbReference type="EMBL" id="MCJ0765015.1"/>
    </source>
</evidence>
<dbReference type="EMBL" id="JALGBI010000002">
    <property type="protein sequence ID" value="MCJ0765015.1"/>
    <property type="molecule type" value="Genomic_DNA"/>
</dbReference>
<feature type="active site" evidence="5">
    <location>
        <position position="159"/>
    </location>
</feature>
<dbReference type="Gene3D" id="2.70.98.10">
    <property type="match status" value="1"/>
</dbReference>
<dbReference type="InterPro" id="IPR014718">
    <property type="entry name" value="GH-type_carb-bd"/>
</dbReference>
<dbReference type="SUPFAM" id="SSF74650">
    <property type="entry name" value="Galactose mutarotase-like"/>
    <property type="match status" value="1"/>
</dbReference>
<evidence type="ECO:0000256" key="1">
    <source>
        <dbReference type="ARBA" id="ARBA00001096"/>
    </source>
</evidence>
<reference evidence="6" key="1">
    <citation type="submission" date="2022-03" db="EMBL/GenBank/DDBJ databases">
        <authorList>
            <person name="Woo C.Y."/>
        </authorList>
    </citation>
    <scope>NUCLEOTIDE SEQUENCE</scope>
    <source>
        <strain evidence="6">CYS-02</strain>
    </source>
</reference>
<dbReference type="InterPro" id="IPR008183">
    <property type="entry name" value="Aldose_1/G6P_1-epimerase"/>
</dbReference>
<keyword evidence="3 4" id="KW-0413">Isomerase</keyword>
<evidence type="ECO:0000256" key="3">
    <source>
        <dbReference type="ARBA" id="ARBA00023235"/>
    </source>
</evidence>
<dbReference type="AlphaFoldDB" id="A0A9X1VY20"/>
<comment type="similarity">
    <text evidence="2 4">Belongs to the glucose-6-phosphate 1-epimerase family.</text>
</comment>
<dbReference type="GO" id="GO:0047938">
    <property type="term" value="F:glucose-6-phosphate 1-epimerase activity"/>
    <property type="evidence" value="ECO:0007669"/>
    <property type="project" value="UniProtKB-UniRule"/>
</dbReference>
<protein>
    <recommendedName>
        <fullName evidence="4">Putative glucose-6-phosphate 1-epimerase</fullName>
        <ecNumber evidence="4">5.1.3.15</ecNumber>
    </recommendedName>
</protein>
<dbReference type="RefSeq" id="WP_243308032.1">
    <property type="nucleotide sequence ID" value="NZ_JALGBI010000002.1"/>
</dbReference>
<accession>A0A9X1VY20</accession>
<sequence>MPESGAAWRLEEFRGQPCVGLHLGEHDSVRVALHGAQVLSWVAHGAERLYLSPRAVFDGHGAIRGGVPVCFPQFNDRGPLPKHGFARNQRWALAAEPGGSAPDALRAVFRLQDSPASRALWPHAFTLELELLLHPGRLDLVLTVHNTGAQALAFTAALHTYLGVAQVAAAEVQGLDGAACWDALSGERSLQRGAIAFAGEFDRVYAAAAAPLRLAQPGIAPLEIAQSASWAQTVVWNPGALKNASLADMPADGYQHMVCIEAAQVESPIALAAGAQWQGWQRLSVPA</sequence>
<dbReference type="PIRSF" id="PIRSF016020">
    <property type="entry name" value="PHexose_mutarotase"/>
    <property type="match status" value="1"/>
</dbReference>
<dbReference type="Pfam" id="PF01263">
    <property type="entry name" value="Aldose_epim"/>
    <property type="match status" value="1"/>
</dbReference>
<name>A0A9X1VY20_9BURK</name>
<dbReference type="GO" id="GO:0005975">
    <property type="term" value="P:carbohydrate metabolic process"/>
    <property type="evidence" value="ECO:0007669"/>
    <property type="project" value="InterPro"/>
</dbReference>
<evidence type="ECO:0000256" key="4">
    <source>
        <dbReference type="PIRNR" id="PIRNR016020"/>
    </source>
</evidence>
<dbReference type="InterPro" id="IPR025532">
    <property type="entry name" value="G6P_1-epimerase"/>
</dbReference>
<dbReference type="EC" id="5.1.3.15" evidence="4"/>
<proteinExistence type="inferred from homology"/>
<organism evidence="6 7">
    <name type="scientific">Variovorax terrae</name>
    <dbReference type="NCBI Taxonomy" id="2923278"/>
    <lineage>
        <taxon>Bacteria</taxon>
        <taxon>Pseudomonadati</taxon>
        <taxon>Pseudomonadota</taxon>
        <taxon>Betaproteobacteria</taxon>
        <taxon>Burkholderiales</taxon>
        <taxon>Comamonadaceae</taxon>
        <taxon>Variovorax</taxon>
    </lineage>
</organism>
<keyword evidence="7" id="KW-1185">Reference proteome</keyword>
<dbReference type="CDD" id="cd09020">
    <property type="entry name" value="D-hex-6-P-epi_like"/>
    <property type="match status" value="1"/>
</dbReference>
<dbReference type="InterPro" id="IPR011013">
    <property type="entry name" value="Gal_mutarotase_sf_dom"/>
</dbReference>
<gene>
    <name evidence="6" type="ORF">MMF98_17515</name>
</gene>
<dbReference type="PANTHER" id="PTHR11122:SF13">
    <property type="entry name" value="GLUCOSE-6-PHOSPHATE 1-EPIMERASE"/>
    <property type="match status" value="1"/>
</dbReference>
<evidence type="ECO:0000256" key="2">
    <source>
        <dbReference type="ARBA" id="ARBA00005866"/>
    </source>
</evidence>
<evidence type="ECO:0000313" key="7">
    <source>
        <dbReference type="Proteomes" id="UP001139447"/>
    </source>
</evidence>
<dbReference type="Proteomes" id="UP001139447">
    <property type="component" value="Unassembled WGS sequence"/>
</dbReference>
<dbReference type="PANTHER" id="PTHR11122">
    <property type="entry name" value="APOSPORY-ASSOCIATED PROTEIN C-RELATED"/>
    <property type="match status" value="1"/>
</dbReference>
<dbReference type="GO" id="GO:0005737">
    <property type="term" value="C:cytoplasm"/>
    <property type="evidence" value="ECO:0007669"/>
    <property type="project" value="TreeGrafter"/>
</dbReference>
<evidence type="ECO:0000256" key="5">
    <source>
        <dbReference type="PIRSR" id="PIRSR016020-1"/>
    </source>
</evidence>
<feature type="active site" evidence="5">
    <location>
        <position position="261"/>
    </location>
</feature>
<dbReference type="GO" id="GO:0030246">
    <property type="term" value="F:carbohydrate binding"/>
    <property type="evidence" value="ECO:0007669"/>
    <property type="project" value="UniProtKB-UniRule"/>
</dbReference>
<comment type="catalytic activity">
    <reaction evidence="1">
        <text>alpha-D-glucose 6-phosphate = beta-D-glucose 6-phosphate</text>
        <dbReference type="Rhea" id="RHEA:16249"/>
        <dbReference type="ChEBI" id="CHEBI:58225"/>
        <dbReference type="ChEBI" id="CHEBI:58247"/>
        <dbReference type="EC" id="5.1.3.15"/>
    </reaction>
</comment>